<dbReference type="EMBL" id="CABPSI010000002">
    <property type="protein sequence ID" value="VVD97352.1"/>
    <property type="molecule type" value="Genomic_DNA"/>
</dbReference>
<evidence type="ECO:0000313" key="1">
    <source>
        <dbReference type="EMBL" id="VVD97352.1"/>
    </source>
</evidence>
<evidence type="ECO:0000313" key="2">
    <source>
        <dbReference type="Proteomes" id="UP000333828"/>
    </source>
</evidence>
<name>A0A5E4UCT6_9BURK</name>
<keyword evidence="2" id="KW-1185">Reference proteome</keyword>
<dbReference type="RefSeq" id="WP_150683840.1">
    <property type="nucleotide sequence ID" value="NZ_CABPSI010000002.1"/>
</dbReference>
<gene>
    <name evidence="1" type="ORF">PIN31115_01918</name>
</gene>
<proteinExistence type="predicted"/>
<accession>A0A5E4UCT6</accession>
<dbReference type="AlphaFoldDB" id="A0A5E4UCT6"/>
<dbReference type="Proteomes" id="UP000333828">
    <property type="component" value="Unassembled WGS sequence"/>
</dbReference>
<protein>
    <submittedName>
        <fullName evidence="1">Uncharacterized protein</fullName>
    </submittedName>
</protein>
<organism evidence="1 2">
    <name type="scientific">Pandoraea iniqua</name>
    <dbReference type="NCBI Taxonomy" id="2508288"/>
    <lineage>
        <taxon>Bacteria</taxon>
        <taxon>Pseudomonadati</taxon>
        <taxon>Pseudomonadota</taxon>
        <taxon>Betaproteobacteria</taxon>
        <taxon>Burkholderiales</taxon>
        <taxon>Burkholderiaceae</taxon>
        <taxon>Pandoraea</taxon>
    </lineage>
</organism>
<sequence>MAPIFESLGAAAQGLATDAVQTFIKKKVIERWTQKRAACFYEAFLDEVRKQADTRFQSATLDELLASLGDQDDVTSSVFEAYRRVCLSASKDIGPRIIGLLTAKIALANRQATEQEELVFQAAEALTDSDLKAIVDYAQWAHSKLTDAKLSLFKEHGFTSYLLEEFDTEEIQVGGHFGSLPIFNISENVGVWAMRLQTLCLIAEDRRETIRQVLADSELHRDEDGYIRRVSDYIRTTPAFHGLVSLAERAIASV</sequence>
<reference evidence="1 2" key="1">
    <citation type="submission" date="2019-08" db="EMBL/GenBank/DDBJ databases">
        <authorList>
            <person name="Peeters C."/>
        </authorList>
    </citation>
    <scope>NUCLEOTIDE SEQUENCE [LARGE SCALE GENOMIC DNA]</scope>
    <source>
        <strain evidence="1 2">LMG 31115</strain>
    </source>
</reference>